<sequence>MERSRAPVRTPEASGEVVPEPVSLEPPPSARWLLEQVRAPGVARAEVDALLRGLELPLGPGEAARERADLLHGILEDEEVREYTGTGGRKVGHVAVLQLVELGFPYALEVPPELFAQARAAGSGGAPQEGSSRGGPKGWMVVLAGGLEALPALALATSGLGTGGGSDDITTALSWFLVVSLTSFVPAFLADTEPVLRRRWLHYLMLLAMALPALPWLAATALVFAAADGKFWALLFFVLPLGMALLRLIGARSLYGPAPEAKPAEESDEEQSGLEPS</sequence>
<dbReference type="RefSeq" id="WP_267541102.1">
    <property type="nucleotide sequence ID" value="NZ_JAPNKA010000001.1"/>
</dbReference>
<keyword evidence="2" id="KW-0812">Transmembrane</keyword>
<name>A0ABT4ALH5_9BACT</name>
<dbReference type="Proteomes" id="UP001207654">
    <property type="component" value="Unassembled WGS sequence"/>
</dbReference>
<feature type="transmembrane region" description="Helical" evidence="2">
    <location>
        <begin position="139"/>
        <end position="160"/>
    </location>
</feature>
<gene>
    <name evidence="3" type="ORF">OV287_49635</name>
</gene>
<comment type="caution">
    <text evidence="3">The sequence shown here is derived from an EMBL/GenBank/DDBJ whole genome shotgun (WGS) entry which is preliminary data.</text>
</comment>
<accession>A0ABT4ALH5</accession>
<reference evidence="3 4" key="1">
    <citation type="submission" date="2022-11" db="EMBL/GenBank/DDBJ databases">
        <title>Minimal conservation of predation-associated metabolite biosynthetic gene clusters underscores biosynthetic potential of Myxococcota including descriptions for ten novel species: Archangium lansinium sp. nov., Myxococcus landrumus sp. nov., Nannocystis bai.</title>
        <authorList>
            <person name="Ahearne A."/>
            <person name="Stevens C."/>
            <person name="Phillips K."/>
        </authorList>
    </citation>
    <scope>NUCLEOTIDE SEQUENCE [LARGE SCALE GENOMIC DNA]</scope>
    <source>
        <strain evidence="3 4">MIWBW</strain>
    </source>
</reference>
<proteinExistence type="predicted"/>
<evidence type="ECO:0000256" key="2">
    <source>
        <dbReference type="SAM" id="Phobius"/>
    </source>
</evidence>
<evidence type="ECO:0000313" key="4">
    <source>
        <dbReference type="Proteomes" id="UP001207654"/>
    </source>
</evidence>
<organism evidence="3 4">
    <name type="scientific">Archangium lansingense</name>
    <dbReference type="NCBI Taxonomy" id="2995310"/>
    <lineage>
        <taxon>Bacteria</taxon>
        <taxon>Pseudomonadati</taxon>
        <taxon>Myxococcota</taxon>
        <taxon>Myxococcia</taxon>
        <taxon>Myxococcales</taxon>
        <taxon>Cystobacterineae</taxon>
        <taxon>Archangiaceae</taxon>
        <taxon>Archangium</taxon>
    </lineage>
</organism>
<keyword evidence="4" id="KW-1185">Reference proteome</keyword>
<evidence type="ECO:0000256" key="1">
    <source>
        <dbReference type="SAM" id="MobiDB-lite"/>
    </source>
</evidence>
<feature type="transmembrane region" description="Helical" evidence="2">
    <location>
        <begin position="231"/>
        <end position="249"/>
    </location>
</feature>
<dbReference type="EMBL" id="JAPNKA010000001">
    <property type="protein sequence ID" value="MCY1082538.1"/>
    <property type="molecule type" value="Genomic_DNA"/>
</dbReference>
<keyword evidence="2" id="KW-1133">Transmembrane helix</keyword>
<feature type="transmembrane region" description="Helical" evidence="2">
    <location>
        <begin position="172"/>
        <end position="189"/>
    </location>
</feature>
<feature type="compositionally biased region" description="Low complexity" evidence="1">
    <location>
        <begin position="14"/>
        <end position="23"/>
    </location>
</feature>
<protein>
    <submittedName>
        <fullName evidence="3">Uncharacterized protein</fullName>
    </submittedName>
</protein>
<feature type="transmembrane region" description="Helical" evidence="2">
    <location>
        <begin position="201"/>
        <end position="225"/>
    </location>
</feature>
<evidence type="ECO:0000313" key="3">
    <source>
        <dbReference type="EMBL" id="MCY1082538.1"/>
    </source>
</evidence>
<feature type="region of interest" description="Disordered" evidence="1">
    <location>
        <begin position="1"/>
        <end position="26"/>
    </location>
</feature>
<keyword evidence="2" id="KW-0472">Membrane</keyword>